<dbReference type="AlphaFoldDB" id="A0A067MW41"/>
<proteinExistence type="predicted"/>
<accession>A0A067MW41</accession>
<keyword evidence="2" id="KW-1185">Reference proteome</keyword>
<gene>
    <name evidence="1" type="ORF">BOTBODRAFT_478519</name>
</gene>
<dbReference type="Proteomes" id="UP000027195">
    <property type="component" value="Unassembled WGS sequence"/>
</dbReference>
<sequence>MIFRRTVLSKMDQLFPRLERLDMRCTDVSPIRIFRITRLLTNLRELYLNAEDYSQANWSREDAVAILTQGPIHLRCVRIDRKQWVKKWTPSPFRRTTEEIPWPGYIEVIEETVDKDIWDDCDRGIRPAYPPPFFAN</sequence>
<organism evidence="1 2">
    <name type="scientific">Botryobasidium botryosum (strain FD-172 SS1)</name>
    <dbReference type="NCBI Taxonomy" id="930990"/>
    <lineage>
        <taxon>Eukaryota</taxon>
        <taxon>Fungi</taxon>
        <taxon>Dikarya</taxon>
        <taxon>Basidiomycota</taxon>
        <taxon>Agaricomycotina</taxon>
        <taxon>Agaricomycetes</taxon>
        <taxon>Cantharellales</taxon>
        <taxon>Botryobasidiaceae</taxon>
        <taxon>Botryobasidium</taxon>
    </lineage>
</organism>
<evidence type="ECO:0000313" key="2">
    <source>
        <dbReference type="Proteomes" id="UP000027195"/>
    </source>
</evidence>
<evidence type="ECO:0008006" key="3">
    <source>
        <dbReference type="Google" id="ProtNLM"/>
    </source>
</evidence>
<evidence type="ECO:0000313" key="1">
    <source>
        <dbReference type="EMBL" id="KDQ18905.1"/>
    </source>
</evidence>
<name>A0A067MW41_BOTB1</name>
<reference evidence="2" key="1">
    <citation type="journal article" date="2014" name="Proc. Natl. Acad. Sci. U.S.A.">
        <title>Extensive sampling of basidiomycete genomes demonstrates inadequacy of the white-rot/brown-rot paradigm for wood decay fungi.</title>
        <authorList>
            <person name="Riley R."/>
            <person name="Salamov A.A."/>
            <person name="Brown D.W."/>
            <person name="Nagy L.G."/>
            <person name="Floudas D."/>
            <person name="Held B.W."/>
            <person name="Levasseur A."/>
            <person name="Lombard V."/>
            <person name="Morin E."/>
            <person name="Otillar R."/>
            <person name="Lindquist E.A."/>
            <person name="Sun H."/>
            <person name="LaButti K.M."/>
            <person name="Schmutz J."/>
            <person name="Jabbour D."/>
            <person name="Luo H."/>
            <person name="Baker S.E."/>
            <person name="Pisabarro A.G."/>
            <person name="Walton J.D."/>
            <person name="Blanchette R.A."/>
            <person name="Henrissat B."/>
            <person name="Martin F."/>
            <person name="Cullen D."/>
            <person name="Hibbett D.S."/>
            <person name="Grigoriev I.V."/>
        </authorList>
    </citation>
    <scope>NUCLEOTIDE SEQUENCE [LARGE SCALE GENOMIC DNA]</scope>
    <source>
        <strain evidence="2">FD-172 SS1</strain>
    </source>
</reference>
<dbReference type="InParanoid" id="A0A067MW41"/>
<dbReference type="HOGENOM" id="CLU_1875109_0_0_1"/>
<protein>
    <recommendedName>
        <fullName evidence="3">F-box domain-containing protein</fullName>
    </recommendedName>
</protein>
<dbReference type="EMBL" id="KL198020">
    <property type="protein sequence ID" value="KDQ18905.1"/>
    <property type="molecule type" value="Genomic_DNA"/>
</dbReference>